<protein>
    <submittedName>
        <fullName evidence="1">Uncharacterized protein</fullName>
    </submittedName>
</protein>
<evidence type="ECO:0000313" key="1">
    <source>
        <dbReference type="EMBL" id="VEP16164.1"/>
    </source>
</evidence>
<name>A0A563VXH6_9CYAN</name>
<dbReference type="Proteomes" id="UP000320055">
    <property type="component" value="Unassembled WGS sequence"/>
</dbReference>
<dbReference type="SUPFAM" id="SSF52540">
    <property type="entry name" value="P-loop containing nucleoside triphosphate hydrolases"/>
    <property type="match status" value="1"/>
</dbReference>
<evidence type="ECO:0000313" key="2">
    <source>
        <dbReference type="Proteomes" id="UP000320055"/>
    </source>
</evidence>
<dbReference type="InterPro" id="IPR027417">
    <property type="entry name" value="P-loop_NTPase"/>
</dbReference>
<dbReference type="Pfam" id="PF14516">
    <property type="entry name" value="AAA_35"/>
    <property type="match status" value="1"/>
</dbReference>
<accession>A0A563VXH6</accession>
<dbReference type="AlphaFoldDB" id="A0A563VXH6"/>
<reference evidence="1 2" key="1">
    <citation type="submission" date="2019-01" db="EMBL/GenBank/DDBJ databases">
        <authorList>
            <person name="Brito A."/>
        </authorList>
    </citation>
    <scope>NUCLEOTIDE SEQUENCE [LARGE SCALE GENOMIC DNA]</scope>
    <source>
        <strain evidence="1">1</strain>
    </source>
</reference>
<sequence>MVSRQLKLENQVNDYWDTDILGSNDNCTVYFEEYILAEVNSDLTFAFDNIDRLFPYESVIEDFFGMLRSWHEKGKIHTSWAQVRLILSHSTEVYIPLDINQSPFNAGVPILLEEFDTLQIENLATLYKLNWNKSQVKELMNLVGGHPYLVTLAMYQIKTKNIVLEQFVRGATSETGIYSSPLRRLLNILKQSSKLSSAFAKIVKSQEPIAIDSLQIYQLHSLGLIQHKQNLVAPRCKLYRDYFNRILSNN</sequence>
<gene>
    <name evidence="1" type="ORF">H1P_4120004</name>
</gene>
<proteinExistence type="predicted"/>
<dbReference type="EMBL" id="CAACVJ010000349">
    <property type="protein sequence ID" value="VEP16164.1"/>
    <property type="molecule type" value="Genomic_DNA"/>
</dbReference>
<keyword evidence="2" id="KW-1185">Reference proteome</keyword>
<organism evidence="1 2">
    <name type="scientific">Hyella patelloides LEGE 07179</name>
    <dbReference type="NCBI Taxonomy" id="945734"/>
    <lineage>
        <taxon>Bacteria</taxon>
        <taxon>Bacillati</taxon>
        <taxon>Cyanobacteriota</taxon>
        <taxon>Cyanophyceae</taxon>
        <taxon>Pleurocapsales</taxon>
        <taxon>Hyellaceae</taxon>
        <taxon>Hyella</taxon>
    </lineage>
</organism>